<dbReference type="VEuPathDB" id="FungiDB:ASPCADRAFT_204495"/>
<keyword evidence="2" id="KW-1185">Reference proteome</keyword>
<reference evidence="2" key="1">
    <citation type="journal article" date="2017" name="Genome Biol.">
        <title>Comparative genomics reveals high biological diversity and specific adaptations in the industrially and medically important fungal genus Aspergillus.</title>
        <authorList>
            <person name="de Vries R.P."/>
            <person name="Riley R."/>
            <person name="Wiebenga A."/>
            <person name="Aguilar-Osorio G."/>
            <person name="Amillis S."/>
            <person name="Uchima C.A."/>
            <person name="Anderluh G."/>
            <person name="Asadollahi M."/>
            <person name="Askin M."/>
            <person name="Barry K."/>
            <person name="Battaglia E."/>
            <person name="Bayram O."/>
            <person name="Benocci T."/>
            <person name="Braus-Stromeyer S.A."/>
            <person name="Caldana C."/>
            <person name="Canovas D."/>
            <person name="Cerqueira G.C."/>
            <person name="Chen F."/>
            <person name="Chen W."/>
            <person name="Choi C."/>
            <person name="Clum A."/>
            <person name="Dos Santos R.A."/>
            <person name="Damasio A.R."/>
            <person name="Diallinas G."/>
            <person name="Emri T."/>
            <person name="Fekete E."/>
            <person name="Flipphi M."/>
            <person name="Freyberg S."/>
            <person name="Gallo A."/>
            <person name="Gournas C."/>
            <person name="Habgood R."/>
            <person name="Hainaut M."/>
            <person name="Harispe M.L."/>
            <person name="Henrissat B."/>
            <person name="Hilden K.S."/>
            <person name="Hope R."/>
            <person name="Hossain A."/>
            <person name="Karabika E."/>
            <person name="Karaffa L."/>
            <person name="Karanyi Z."/>
            <person name="Krasevec N."/>
            <person name="Kuo A."/>
            <person name="Kusch H."/>
            <person name="LaButti K."/>
            <person name="Lagendijk E.L."/>
            <person name="Lapidus A."/>
            <person name="Levasseur A."/>
            <person name="Lindquist E."/>
            <person name="Lipzen A."/>
            <person name="Logrieco A.F."/>
            <person name="MacCabe A."/>
            <person name="Maekelae M.R."/>
            <person name="Malavazi I."/>
            <person name="Melin P."/>
            <person name="Meyer V."/>
            <person name="Mielnichuk N."/>
            <person name="Miskei M."/>
            <person name="Molnar A.P."/>
            <person name="Mule G."/>
            <person name="Ngan C.Y."/>
            <person name="Orejas M."/>
            <person name="Orosz E."/>
            <person name="Ouedraogo J.P."/>
            <person name="Overkamp K.M."/>
            <person name="Park H.-S."/>
            <person name="Perrone G."/>
            <person name="Piumi F."/>
            <person name="Punt P.J."/>
            <person name="Ram A.F."/>
            <person name="Ramon A."/>
            <person name="Rauscher S."/>
            <person name="Record E."/>
            <person name="Riano-Pachon D.M."/>
            <person name="Robert V."/>
            <person name="Roehrig J."/>
            <person name="Ruller R."/>
            <person name="Salamov A."/>
            <person name="Salih N.S."/>
            <person name="Samson R.A."/>
            <person name="Sandor E."/>
            <person name="Sanguinetti M."/>
            <person name="Schuetze T."/>
            <person name="Sepcic K."/>
            <person name="Shelest E."/>
            <person name="Sherlock G."/>
            <person name="Sophianopoulou V."/>
            <person name="Squina F.M."/>
            <person name="Sun H."/>
            <person name="Susca A."/>
            <person name="Todd R.B."/>
            <person name="Tsang A."/>
            <person name="Unkles S.E."/>
            <person name="van de Wiele N."/>
            <person name="van Rossen-Uffink D."/>
            <person name="Oliveira J.V."/>
            <person name="Vesth T.C."/>
            <person name="Visser J."/>
            <person name="Yu J.-H."/>
            <person name="Zhou M."/>
            <person name="Andersen M.R."/>
            <person name="Archer D.B."/>
            <person name="Baker S.E."/>
            <person name="Benoit I."/>
            <person name="Brakhage A.A."/>
            <person name="Braus G.H."/>
            <person name="Fischer R."/>
            <person name="Frisvad J.C."/>
            <person name="Goldman G.H."/>
            <person name="Houbraken J."/>
            <person name="Oakley B."/>
            <person name="Pocsi I."/>
            <person name="Scazzocchio C."/>
            <person name="Seiboth B."/>
            <person name="vanKuyk P.A."/>
            <person name="Wortman J."/>
            <person name="Dyer P.S."/>
            <person name="Grigoriev I.V."/>
        </authorList>
    </citation>
    <scope>NUCLEOTIDE SEQUENCE [LARGE SCALE GENOMIC DNA]</scope>
    <source>
        <strain evidence="2">ITEM 5010</strain>
    </source>
</reference>
<proteinExistence type="predicted"/>
<evidence type="ECO:0000313" key="1">
    <source>
        <dbReference type="EMBL" id="OOF98768.1"/>
    </source>
</evidence>
<dbReference type="EMBL" id="KV907495">
    <property type="protein sequence ID" value="OOF98768.1"/>
    <property type="molecule type" value="Genomic_DNA"/>
</dbReference>
<evidence type="ECO:0000313" key="2">
    <source>
        <dbReference type="Proteomes" id="UP000188318"/>
    </source>
</evidence>
<dbReference type="Proteomes" id="UP000188318">
    <property type="component" value="Unassembled WGS sequence"/>
</dbReference>
<gene>
    <name evidence="1" type="ORF">ASPCADRAFT_204495</name>
</gene>
<protein>
    <submittedName>
        <fullName evidence="1">Uncharacterized protein</fullName>
    </submittedName>
</protein>
<dbReference type="OrthoDB" id="4497058at2759"/>
<sequence length="316" mass="36441">MSAATHTRIVSTDEFFPNVMQGTEKEDLTPWIFEHADFADLDCIERWPIDSIMFKEFFHLFNTYVSETNLFDTSLAEPDMLEAYYPESQDHCLEGIKPDLLEEVAKGVETVTLPTKSWKYGTRETVAQLMQLQGLMLRTLMETIYLKLKMARSTPRLHFPVTRYKQVYFIGGRKYVARPDCAVMVKIQDEYVPVLSFTGWFQEQTWSEFLAEILSVMLGQLAHNIKLELQDQEMFVVGCFKRQIFIARGFFTKDQISRVHSTGCSADETFQLELTGGHDFSKKEDWCEGIPQLVGLLRYLLSGNAKVEGLQTSSRE</sequence>
<accession>A0A1R3RWA0</accession>
<organism evidence="1 2">
    <name type="scientific">Aspergillus carbonarius (strain ITEM 5010)</name>
    <dbReference type="NCBI Taxonomy" id="602072"/>
    <lineage>
        <taxon>Eukaryota</taxon>
        <taxon>Fungi</taxon>
        <taxon>Dikarya</taxon>
        <taxon>Ascomycota</taxon>
        <taxon>Pezizomycotina</taxon>
        <taxon>Eurotiomycetes</taxon>
        <taxon>Eurotiomycetidae</taxon>
        <taxon>Eurotiales</taxon>
        <taxon>Aspergillaceae</taxon>
        <taxon>Aspergillus</taxon>
        <taxon>Aspergillus subgen. Circumdati</taxon>
    </lineage>
</organism>
<dbReference type="AlphaFoldDB" id="A0A1R3RWA0"/>
<name>A0A1R3RWA0_ASPC5</name>